<accession>A0A151P9Y9</accession>
<proteinExistence type="predicted"/>
<evidence type="ECO:0000313" key="2">
    <source>
        <dbReference type="Proteomes" id="UP000050525"/>
    </source>
</evidence>
<name>A0A151P9Y9_ALLMI</name>
<gene>
    <name evidence="1" type="ORF">Y1Q_0021537</name>
</gene>
<reference evidence="1 2" key="1">
    <citation type="journal article" date="2012" name="Genome Biol.">
        <title>Sequencing three crocodilian genomes to illuminate the evolution of archosaurs and amniotes.</title>
        <authorList>
            <person name="St John J.A."/>
            <person name="Braun E.L."/>
            <person name="Isberg S.R."/>
            <person name="Miles L.G."/>
            <person name="Chong A.Y."/>
            <person name="Gongora J."/>
            <person name="Dalzell P."/>
            <person name="Moran C."/>
            <person name="Bed'hom B."/>
            <person name="Abzhanov A."/>
            <person name="Burgess S.C."/>
            <person name="Cooksey A.M."/>
            <person name="Castoe T.A."/>
            <person name="Crawford N.G."/>
            <person name="Densmore L.D."/>
            <person name="Drew J.C."/>
            <person name="Edwards S.V."/>
            <person name="Faircloth B.C."/>
            <person name="Fujita M.K."/>
            <person name="Greenwold M.J."/>
            <person name="Hoffmann F.G."/>
            <person name="Howard J.M."/>
            <person name="Iguchi T."/>
            <person name="Janes D.E."/>
            <person name="Khan S.Y."/>
            <person name="Kohno S."/>
            <person name="de Koning A.J."/>
            <person name="Lance S.L."/>
            <person name="McCarthy F.M."/>
            <person name="McCormack J.E."/>
            <person name="Merchant M.E."/>
            <person name="Peterson D.G."/>
            <person name="Pollock D.D."/>
            <person name="Pourmand N."/>
            <person name="Raney B.J."/>
            <person name="Roessler K.A."/>
            <person name="Sanford J.R."/>
            <person name="Sawyer R.H."/>
            <person name="Schmidt C.J."/>
            <person name="Triplett E.W."/>
            <person name="Tuberville T.D."/>
            <person name="Venegas-Anaya M."/>
            <person name="Howard J.T."/>
            <person name="Jarvis E.D."/>
            <person name="Guillette L.J.Jr."/>
            <person name="Glenn T.C."/>
            <person name="Green R.E."/>
            <person name="Ray D.A."/>
        </authorList>
    </citation>
    <scope>NUCLEOTIDE SEQUENCE [LARGE SCALE GENOMIC DNA]</scope>
    <source>
        <strain evidence="1">KSC_2009_1</strain>
    </source>
</reference>
<comment type="caution">
    <text evidence="1">The sequence shown here is derived from an EMBL/GenBank/DDBJ whole genome shotgun (WGS) entry which is preliminary data.</text>
</comment>
<sequence length="69" mass="7268">MASEGECQGWMSSHSQLAKSGLCFGSPIPATLLVPSGILPALHLSSFRAPTRTLCFKTGALQEEGGKYD</sequence>
<protein>
    <submittedName>
        <fullName evidence="1">Uncharacterized protein</fullName>
    </submittedName>
</protein>
<organism evidence="1 2">
    <name type="scientific">Alligator mississippiensis</name>
    <name type="common">American alligator</name>
    <dbReference type="NCBI Taxonomy" id="8496"/>
    <lineage>
        <taxon>Eukaryota</taxon>
        <taxon>Metazoa</taxon>
        <taxon>Chordata</taxon>
        <taxon>Craniata</taxon>
        <taxon>Vertebrata</taxon>
        <taxon>Euteleostomi</taxon>
        <taxon>Archelosauria</taxon>
        <taxon>Archosauria</taxon>
        <taxon>Crocodylia</taxon>
        <taxon>Alligatoridae</taxon>
        <taxon>Alligatorinae</taxon>
        <taxon>Alligator</taxon>
    </lineage>
</organism>
<dbReference type="AlphaFoldDB" id="A0A151P9Y9"/>
<keyword evidence="2" id="KW-1185">Reference proteome</keyword>
<dbReference type="EMBL" id="AKHW03000533">
    <property type="protein sequence ID" value="KYO45917.1"/>
    <property type="molecule type" value="Genomic_DNA"/>
</dbReference>
<dbReference type="Proteomes" id="UP000050525">
    <property type="component" value="Unassembled WGS sequence"/>
</dbReference>
<evidence type="ECO:0000313" key="1">
    <source>
        <dbReference type="EMBL" id="KYO45917.1"/>
    </source>
</evidence>